<evidence type="ECO:0000313" key="2">
    <source>
        <dbReference type="Proteomes" id="UP001139089"/>
    </source>
</evidence>
<proteinExistence type="predicted"/>
<evidence type="ECO:0000313" key="1">
    <source>
        <dbReference type="EMBL" id="MCD7110102.1"/>
    </source>
</evidence>
<accession>A0A9X1NRZ9</accession>
<dbReference type="Gene3D" id="3.10.450.530">
    <property type="entry name" value="Ribonuclease toxin, BrnT, of type II toxin-antitoxin system"/>
    <property type="match status" value="1"/>
</dbReference>
<dbReference type="EMBL" id="JAJOZR010000008">
    <property type="protein sequence ID" value="MCD7110102.1"/>
    <property type="molecule type" value="Genomic_DNA"/>
</dbReference>
<dbReference type="RefSeq" id="WP_231815246.1">
    <property type="nucleotide sequence ID" value="NZ_JAJOZR010000008.1"/>
</dbReference>
<dbReference type="Pfam" id="PF04365">
    <property type="entry name" value="BrnT_toxin"/>
    <property type="match status" value="1"/>
</dbReference>
<name>A0A9X1NRZ9_9HYPH</name>
<gene>
    <name evidence="1" type="ORF">LRX75_13750</name>
</gene>
<dbReference type="Proteomes" id="UP001139089">
    <property type="component" value="Unassembled WGS sequence"/>
</dbReference>
<sequence length="96" mass="11012">MDLEWDEDKRQKNLRERGIDFASAAEMDPSSAVTVIDSRSDYGEPRFLVFGFIQARLHVLCWTPRDGRMRVISLRKANEREQKAYLDASGSPSPSH</sequence>
<organism evidence="1 2">
    <name type="scientific">Rhizobium quercicola</name>
    <dbReference type="NCBI Taxonomy" id="2901226"/>
    <lineage>
        <taxon>Bacteria</taxon>
        <taxon>Pseudomonadati</taxon>
        <taxon>Pseudomonadota</taxon>
        <taxon>Alphaproteobacteria</taxon>
        <taxon>Hyphomicrobiales</taxon>
        <taxon>Rhizobiaceae</taxon>
        <taxon>Rhizobium/Agrobacterium group</taxon>
        <taxon>Rhizobium</taxon>
    </lineage>
</organism>
<reference evidence="1" key="1">
    <citation type="submission" date="2021-12" db="EMBL/GenBank/DDBJ databases">
        <authorList>
            <person name="Li Y."/>
        </authorList>
    </citation>
    <scope>NUCLEOTIDE SEQUENCE</scope>
    <source>
        <strain evidence="1">DKSPLA3</strain>
    </source>
</reference>
<keyword evidence="2" id="KW-1185">Reference proteome</keyword>
<dbReference type="AlphaFoldDB" id="A0A9X1NRZ9"/>
<protein>
    <submittedName>
        <fullName evidence="1">BrnT family toxin</fullName>
    </submittedName>
</protein>
<comment type="caution">
    <text evidence="1">The sequence shown here is derived from an EMBL/GenBank/DDBJ whole genome shotgun (WGS) entry which is preliminary data.</text>
</comment>
<dbReference type="InterPro" id="IPR007460">
    <property type="entry name" value="BrnT_toxin"/>
</dbReference>
<dbReference type="InterPro" id="IPR038573">
    <property type="entry name" value="BrnT_sf"/>
</dbReference>